<proteinExistence type="predicted"/>
<organism evidence="2 3">
    <name type="scientific">Thalassospira lucentensis</name>
    <dbReference type="NCBI Taxonomy" id="168935"/>
    <lineage>
        <taxon>Bacteria</taxon>
        <taxon>Pseudomonadati</taxon>
        <taxon>Pseudomonadota</taxon>
        <taxon>Alphaproteobacteria</taxon>
        <taxon>Rhodospirillales</taxon>
        <taxon>Thalassospiraceae</taxon>
        <taxon>Thalassospira</taxon>
    </lineage>
</organism>
<gene>
    <name evidence="2" type="ORF">AUP42_18145</name>
</gene>
<evidence type="ECO:0000256" key="1">
    <source>
        <dbReference type="SAM" id="MobiDB-lite"/>
    </source>
</evidence>
<dbReference type="Proteomes" id="UP000076335">
    <property type="component" value="Unassembled WGS sequence"/>
</dbReference>
<evidence type="ECO:0000313" key="2">
    <source>
        <dbReference type="EMBL" id="KZB65348.1"/>
    </source>
</evidence>
<dbReference type="EMBL" id="LPVY01000010">
    <property type="protein sequence ID" value="KZB65348.1"/>
    <property type="molecule type" value="Genomic_DNA"/>
</dbReference>
<feature type="region of interest" description="Disordered" evidence="1">
    <location>
        <begin position="1"/>
        <end position="23"/>
    </location>
</feature>
<name>A0A154L615_9PROT</name>
<sequence length="60" mass="6866">MIKSSFRAKRSADPESMPDWKRLDSRLRGNDDLLGNADWECFARSLKSPAQGPGFDFQMM</sequence>
<dbReference type="AlphaFoldDB" id="A0A154L615"/>
<evidence type="ECO:0000313" key="3">
    <source>
        <dbReference type="Proteomes" id="UP000076335"/>
    </source>
</evidence>
<accession>A0A154L615</accession>
<feature type="compositionally biased region" description="Basic and acidic residues" evidence="1">
    <location>
        <begin position="10"/>
        <end position="23"/>
    </location>
</feature>
<comment type="caution">
    <text evidence="2">The sequence shown here is derived from an EMBL/GenBank/DDBJ whole genome shotgun (WGS) entry which is preliminary data.</text>
</comment>
<protein>
    <submittedName>
        <fullName evidence="2">Uncharacterized protein</fullName>
    </submittedName>
</protein>
<reference evidence="2 3" key="1">
    <citation type="submission" date="2015-12" db="EMBL/GenBank/DDBJ databases">
        <title>Genome sequence of Thalassospira lucentensis MCCC 1A02072.</title>
        <authorList>
            <person name="Lu L."/>
            <person name="Lai Q."/>
            <person name="Shao Z."/>
            <person name="Qian P."/>
        </authorList>
    </citation>
    <scope>NUCLEOTIDE SEQUENCE [LARGE SCALE GENOMIC DNA]</scope>
    <source>
        <strain evidence="2 3">MCCC 1A02072</strain>
    </source>
</reference>